<organism evidence="2 3">
    <name type="scientific">Paracerasibacillus soli</name>
    <dbReference type="NCBI Taxonomy" id="480284"/>
    <lineage>
        <taxon>Bacteria</taxon>
        <taxon>Bacillati</taxon>
        <taxon>Bacillota</taxon>
        <taxon>Bacilli</taxon>
        <taxon>Bacillales</taxon>
        <taxon>Bacillaceae</taxon>
        <taxon>Paracerasibacillus</taxon>
    </lineage>
</organism>
<dbReference type="Gene3D" id="1.20.5.110">
    <property type="match status" value="1"/>
</dbReference>
<dbReference type="SUPFAM" id="SSF57997">
    <property type="entry name" value="Tropomyosin"/>
    <property type="match status" value="1"/>
</dbReference>
<dbReference type="Proteomes" id="UP001275315">
    <property type="component" value="Unassembled WGS sequence"/>
</dbReference>
<dbReference type="EMBL" id="JAWDIQ010000001">
    <property type="protein sequence ID" value="MDY0407667.1"/>
    <property type="molecule type" value="Genomic_DNA"/>
</dbReference>
<protein>
    <submittedName>
        <fullName evidence="2">Uncharacterized protein</fullName>
    </submittedName>
</protein>
<dbReference type="Pfam" id="PF05531">
    <property type="entry name" value="NPV_P10"/>
    <property type="match status" value="1"/>
</dbReference>
<evidence type="ECO:0000256" key="1">
    <source>
        <dbReference type="SAM" id="Coils"/>
    </source>
</evidence>
<comment type="caution">
    <text evidence="2">The sequence shown here is derived from an EMBL/GenBank/DDBJ whole genome shotgun (WGS) entry which is preliminary data.</text>
</comment>
<gene>
    <name evidence="2" type="ORF">RWD45_02405</name>
</gene>
<proteinExistence type="predicted"/>
<feature type="coiled-coil region" evidence="1">
    <location>
        <begin position="17"/>
        <end position="79"/>
    </location>
</feature>
<dbReference type="RefSeq" id="WP_320378462.1">
    <property type="nucleotide sequence ID" value="NZ_JAWDIQ010000001.1"/>
</dbReference>
<dbReference type="InterPro" id="IPR008702">
    <property type="entry name" value="NPV_P10"/>
</dbReference>
<keyword evidence="1" id="KW-0175">Coiled coil</keyword>
<evidence type="ECO:0000313" key="3">
    <source>
        <dbReference type="Proteomes" id="UP001275315"/>
    </source>
</evidence>
<keyword evidence="3" id="KW-1185">Reference proteome</keyword>
<reference evidence="2 3" key="1">
    <citation type="submission" date="2023-10" db="EMBL/GenBank/DDBJ databases">
        <title>Virgibacillus soli CC-YMP-6 genome.</title>
        <authorList>
            <person name="Miliotis G."/>
            <person name="Sengupta P."/>
            <person name="Hameed A."/>
            <person name="Chuvochina M."/>
            <person name="Mcdonagh F."/>
            <person name="Simpson A.C."/>
            <person name="Singh N.K."/>
            <person name="Rekha P.D."/>
            <person name="Raman K."/>
            <person name="Hugenholtz P."/>
            <person name="Venkateswaran K."/>
        </authorList>
    </citation>
    <scope>NUCLEOTIDE SEQUENCE [LARGE SCALE GENOMIC DNA]</scope>
    <source>
        <strain evidence="2 3">CC-YMP-6</strain>
    </source>
</reference>
<accession>A0ABU5CP98</accession>
<dbReference type="Gene3D" id="1.20.5.170">
    <property type="match status" value="1"/>
</dbReference>
<name>A0ABU5CP98_9BACI</name>
<sequence length="107" mass="12634">MEQTMLNQIMDALNMHGKQIREDIRGLDKKVDSLENKVQRLEKRVNSLENKVDNLEGKVNSLENKVNSLESKVTIWRIRWIKDSIDLTQNFPECVLNFLNHKKQLIM</sequence>
<evidence type="ECO:0000313" key="2">
    <source>
        <dbReference type="EMBL" id="MDY0407667.1"/>
    </source>
</evidence>